<dbReference type="SUPFAM" id="SSF56300">
    <property type="entry name" value="Metallo-dependent phosphatases"/>
    <property type="match status" value="1"/>
</dbReference>
<reference evidence="2" key="1">
    <citation type="submission" date="2021-04" db="EMBL/GenBank/DDBJ databases">
        <title>Genomic insights into ecological role and evolution of a novel Thermoplasmata order Candidatus Sysuiplasmatales.</title>
        <authorList>
            <person name="Yuan Y."/>
        </authorList>
    </citation>
    <scope>NUCLEOTIDE SEQUENCE</scope>
    <source>
        <strain evidence="2">YP2-bin.285</strain>
    </source>
</reference>
<dbReference type="EMBL" id="JAGVSJ010000052">
    <property type="protein sequence ID" value="MBX8632691.1"/>
    <property type="molecule type" value="Genomic_DNA"/>
</dbReference>
<dbReference type="InterPro" id="IPR024173">
    <property type="entry name" value="Pesterase_MJ0037-like"/>
</dbReference>
<dbReference type="Proteomes" id="UP000716004">
    <property type="component" value="Unassembled WGS sequence"/>
</dbReference>
<dbReference type="PANTHER" id="PTHR39323:SF1">
    <property type="entry name" value="BLR1149 PROTEIN"/>
    <property type="match status" value="1"/>
</dbReference>
<dbReference type="CDD" id="cd07391">
    <property type="entry name" value="MPP_PF1019"/>
    <property type="match status" value="1"/>
</dbReference>
<dbReference type="Pfam" id="PF00149">
    <property type="entry name" value="Metallophos"/>
    <property type="match status" value="1"/>
</dbReference>
<dbReference type="PIRSF" id="PIRSF000887">
    <property type="entry name" value="Pesterase_MJ0037"/>
    <property type="match status" value="1"/>
</dbReference>
<evidence type="ECO:0000313" key="3">
    <source>
        <dbReference type="Proteomes" id="UP000716004"/>
    </source>
</evidence>
<evidence type="ECO:0000259" key="1">
    <source>
        <dbReference type="Pfam" id="PF00149"/>
    </source>
</evidence>
<dbReference type="Gene3D" id="3.60.21.10">
    <property type="match status" value="1"/>
</dbReference>
<dbReference type="AlphaFoldDB" id="A0A8J7YRR5"/>
<dbReference type="InterPro" id="IPR004376">
    <property type="entry name" value="Pesterase_MJ0037"/>
</dbReference>
<dbReference type="PANTHER" id="PTHR39323">
    <property type="entry name" value="BLR1149 PROTEIN"/>
    <property type="match status" value="1"/>
</dbReference>
<protein>
    <submittedName>
        <fullName evidence="2">Metallophosphoesterase</fullName>
    </submittedName>
</protein>
<evidence type="ECO:0000313" key="2">
    <source>
        <dbReference type="EMBL" id="MBX8632691.1"/>
    </source>
</evidence>
<dbReference type="NCBIfam" id="TIGR00024">
    <property type="entry name" value="SbcD_rel_arch"/>
    <property type="match status" value="1"/>
</dbReference>
<accession>A0A8J7YRR5</accession>
<proteinExistence type="predicted"/>
<dbReference type="InterPro" id="IPR029052">
    <property type="entry name" value="Metallo-depent_PP-like"/>
</dbReference>
<sequence>MPKEYRICDDIVISGYGIVYMPNEETIGISDLHLGFEVYMESRGLFLPRMQMKLEEERIESILREYQPSTVLINGDVKHEFGRNTMQEWLEIRRLFTLLTDRCRVTVVRGNHDNYIINIARTFGIRVVRSQDVGRAKFAHGDVRVDSRKDSVMIIGHEHPAIRIVDSVGGSYKFPAFLYFDEDPLLILPAFSPFALGTDVLSNWEEFMSPYLKGRDGGNAIAFAVTDGKLKKIGRLSDIRDADISRV</sequence>
<organism evidence="2 3">
    <name type="scientific">Candidatus Sysuiplasma superficiale</name>
    <dbReference type="NCBI Taxonomy" id="2823368"/>
    <lineage>
        <taxon>Archaea</taxon>
        <taxon>Methanobacteriati</taxon>
        <taxon>Thermoplasmatota</taxon>
        <taxon>Thermoplasmata</taxon>
        <taxon>Candidatus Sysuiplasmatales</taxon>
        <taxon>Candidatus Sysuiplasmataceae</taxon>
        <taxon>Candidatus Sysuiplasma</taxon>
    </lineage>
</organism>
<feature type="domain" description="Calcineurin-like phosphoesterase" evidence="1">
    <location>
        <begin position="29"/>
        <end position="124"/>
    </location>
</feature>
<gene>
    <name evidence="2" type="ORF">J9259_09310</name>
</gene>
<comment type="caution">
    <text evidence="2">The sequence shown here is derived from an EMBL/GenBank/DDBJ whole genome shotgun (WGS) entry which is preliminary data.</text>
</comment>
<name>A0A8J7YRR5_9ARCH</name>
<dbReference type="InterPro" id="IPR004843">
    <property type="entry name" value="Calcineurin-like_PHP"/>
</dbReference>
<dbReference type="GO" id="GO:0016787">
    <property type="term" value="F:hydrolase activity"/>
    <property type="evidence" value="ECO:0007669"/>
    <property type="project" value="InterPro"/>
</dbReference>